<reference evidence="1" key="1">
    <citation type="submission" date="2014-11" db="EMBL/GenBank/DDBJ databases">
        <authorList>
            <person name="Amaro Gonzalez C."/>
        </authorList>
    </citation>
    <scope>NUCLEOTIDE SEQUENCE</scope>
</reference>
<organism evidence="1">
    <name type="scientific">Anguilla anguilla</name>
    <name type="common">European freshwater eel</name>
    <name type="synonym">Muraena anguilla</name>
    <dbReference type="NCBI Taxonomy" id="7936"/>
    <lineage>
        <taxon>Eukaryota</taxon>
        <taxon>Metazoa</taxon>
        <taxon>Chordata</taxon>
        <taxon>Craniata</taxon>
        <taxon>Vertebrata</taxon>
        <taxon>Euteleostomi</taxon>
        <taxon>Actinopterygii</taxon>
        <taxon>Neopterygii</taxon>
        <taxon>Teleostei</taxon>
        <taxon>Anguilliformes</taxon>
        <taxon>Anguillidae</taxon>
        <taxon>Anguilla</taxon>
    </lineage>
</organism>
<dbReference type="EMBL" id="GBXM01045156">
    <property type="protein sequence ID" value="JAH63421.1"/>
    <property type="molecule type" value="Transcribed_RNA"/>
</dbReference>
<sequence length="43" mass="4833">MKNKVNAINAEQAKCKIHCLGKSDPLDWMSWRLIDVLSGLGTF</sequence>
<protein>
    <submittedName>
        <fullName evidence="1">Uncharacterized protein</fullName>
    </submittedName>
</protein>
<dbReference type="AlphaFoldDB" id="A0A0E9UC69"/>
<proteinExistence type="predicted"/>
<name>A0A0E9UC69_ANGAN</name>
<accession>A0A0E9UC69</accession>
<evidence type="ECO:0000313" key="1">
    <source>
        <dbReference type="EMBL" id="JAH63421.1"/>
    </source>
</evidence>
<reference evidence="1" key="2">
    <citation type="journal article" date="2015" name="Fish Shellfish Immunol.">
        <title>Early steps in the European eel (Anguilla anguilla)-Vibrio vulnificus interaction in the gills: Role of the RtxA13 toxin.</title>
        <authorList>
            <person name="Callol A."/>
            <person name="Pajuelo D."/>
            <person name="Ebbesson L."/>
            <person name="Teles M."/>
            <person name="MacKenzie S."/>
            <person name="Amaro C."/>
        </authorList>
    </citation>
    <scope>NUCLEOTIDE SEQUENCE</scope>
</reference>